<dbReference type="InterPro" id="IPR006153">
    <property type="entry name" value="Cation/H_exchanger_TM"/>
</dbReference>
<proteinExistence type="inferred from homology"/>
<comment type="similarity">
    <text evidence="2">Belongs to the monovalent cation:proton antiporter 1 (CPA1) transporter (TC 2.A.36) family.</text>
</comment>
<keyword evidence="3 7" id="KW-0812">Transmembrane</keyword>
<feature type="transmembrane region" description="Helical" evidence="7">
    <location>
        <begin position="181"/>
        <end position="204"/>
    </location>
</feature>
<feature type="transmembrane region" description="Helical" evidence="7">
    <location>
        <begin position="406"/>
        <end position="430"/>
    </location>
</feature>
<dbReference type="GO" id="GO:0016020">
    <property type="term" value="C:membrane"/>
    <property type="evidence" value="ECO:0007669"/>
    <property type="project" value="UniProtKB-SubCell"/>
</dbReference>
<evidence type="ECO:0000256" key="7">
    <source>
        <dbReference type="SAM" id="Phobius"/>
    </source>
</evidence>
<evidence type="ECO:0000256" key="6">
    <source>
        <dbReference type="SAM" id="MobiDB-lite"/>
    </source>
</evidence>
<dbReference type="AlphaFoldDB" id="A0A914YQI4"/>
<dbReference type="Pfam" id="PF00999">
    <property type="entry name" value="Na_H_Exchanger"/>
    <property type="match status" value="1"/>
</dbReference>
<comment type="subcellular location">
    <subcellularLocation>
        <location evidence="1">Membrane</location>
        <topology evidence="1">Multi-pass membrane protein</topology>
    </subcellularLocation>
</comment>
<evidence type="ECO:0000256" key="5">
    <source>
        <dbReference type="ARBA" id="ARBA00023136"/>
    </source>
</evidence>
<evidence type="ECO:0000259" key="8">
    <source>
        <dbReference type="Pfam" id="PF00999"/>
    </source>
</evidence>
<feature type="transmembrane region" description="Helical" evidence="7">
    <location>
        <begin position="340"/>
        <end position="356"/>
    </location>
</feature>
<dbReference type="GO" id="GO:0015297">
    <property type="term" value="F:antiporter activity"/>
    <property type="evidence" value="ECO:0007669"/>
    <property type="project" value="InterPro"/>
</dbReference>
<feature type="transmembrane region" description="Helical" evidence="7">
    <location>
        <begin position="377"/>
        <end position="400"/>
    </location>
</feature>
<evidence type="ECO:0000313" key="10">
    <source>
        <dbReference type="WBParaSite" id="PSU_v2.g1962.t1"/>
    </source>
</evidence>
<dbReference type="PANTHER" id="PTHR31102:SF1">
    <property type="entry name" value="CATION_H+ EXCHANGER DOMAIN-CONTAINING PROTEIN"/>
    <property type="match status" value="1"/>
</dbReference>
<reference evidence="10" key="1">
    <citation type="submission" date="2022-11" db="UniProtKB">
        <authorList>
            <consortium name="WormBaseParasite"/>
        </authorList>
    </citation>
    <scope>IDENTIFICATION</scope>
</reference>
<dbReference type="GO" id="GO:1902600">
    <property type="term" value="P:proton transmembrane transport"/>
    <property type="evidence" value="ECO:0007669"/>
    <property type="project" value="InterPro"/>
</dbReference>
<feature type="transmembrane region" description="Helical" evidence="7">
    <location>
        <begin position="316"/>
        <end position="334"/>
    </location>
</feature>
<dbReference type="WBParaSite" id="PSU_v2.g1962.t1">
    <property type="protein sequence ID" value="PSU_v2.g1962.t1"/>
    <property type="gene ID" value="PSU_v2.g1962"/>
</dbReference>
<feature type="transmembrane region" description="Helical" evidence="7">
    <location>
        <begin position="243"/>
        <end position="266"/>
    </location>
</feature>
<feature type="domain" description="Cation/H+ exchanger transmembrane" evidence="8">
    <location>
        <begin position="109"/>
        <end position="487"/>
    </location>
</feature>
<feature type="transmembrane region" description="Helical" evidence="7">
    <location>
        <begin position="156"/>
        <end position="174"/>
    </location>
</feature>
<feature type="transmembrane region" description="Helical" evidence="7">
    <location>
        <begin position="210"/>
        <end position="231"/>
    </location>
</feature>
<dbReference type="PANTHER" id="PTHR31102">
    <property type="match status" value="1"/>
</dbReference>
<feature type="transmembrane region" description="Helical" evidence="7">
    <location>
        <begin position="94"/>
        <end position="111"/>
    </location>
</feature>
<dbReference type="InterPro" id="IPR051843">
    <property type="entry name" value="CPA1_transporter"/>
</dbReference>
<feature type="transmembrane region" description="Helical" evidence="7">
    <location>
        <begin position="21"/>
        <end position="43"/>
    </location>
</feature>
<sequence>MDAQIRERFKENFKIVMKHRQANLILTSIIGFVAIYVTLVAIFQRNLFHPLAVYNVTNYDERPFDETEILDYTDPMVYQPRTFLGVDVPYEEDYILTILSLFVLWVCAVTLGKLGSYLFLPPLLGMLIVGILFGNIPTLSNMIHINRTWEDTLRQFAFICILIRAGISLDPEILRNSLYMCSMLGIGSTLVEVVIITLASYFFFGVPLAISIAFGFILASTSPAVTVPAMIRLQKEERGTDKGIPTVILASATIDNLFSITCFYIVLATTLNSLDNGQLSYTIPRILVEVLIAGIIGILSGLLIRSLPRKDASFLHFTRVAITVFMSLALYYGTQSIQCFIAGPIIVFFMCIVSAMKWKYDNTKRTKVEERAFRIMWILFFQPLLFALIGLLFDFSVITWELFGNAMAIMFLGIIFRCIAAFLISLCTSLNIQEQGFMSMCFIPKATVQAALAPSLAAYCLRRAETEPHANLVLQTCILSILITAPIGQLLILGLGRIMLFKRTVIADYNISNIGTNVSTYLQPNGNDRPKPVARNRNNATNPDKSYTTTVVI</sequence>
<feature type="transmembrane region" description="Helical" evidence="7">
    <location>
        <begin position="473"/>
        <end position="493"/>
    </location>
</feature>
<evidence type="ECO:0000256" key="1">
    <source>
        <dbReference type="ARBA" id="ARBA00004141"/>
    </source>
</evidence>
<evidence type="ECO:0000256" key="2">
    <source>
        <dbReference type="ARBA" id="ARBA00007367"/>
    </source>
</evidence>
<dbReference type="Gene3D" id="1.20.1530.20">
    <property type="match status" value="1"/>
</dbReference>
<feature type="region of interest" description="Disordered" evidence="6">
    <location>
        <begin position="524"/>
        <end position="548"/>
    </location>
</feature>
<keyword evidence="9" id="KW-1185">Reference proteome</keyword>
<feature type="compositionally biased region" description="Polar residues" evidence="6">
    <location>
        <begin position="536"/>
        <end position="548"/>
    </location>
</feature>
<dbReference type="Proteomes" id="UP000887577">
    <property type="component" value="Unplaced"/>
</dbReference>
<protein>
    <submittedName>
        <fullName evidence="10">Cation/H+ exchanger domain-containing protein</fullName>
    </submittedName>
</protein>
<feature type="transmembrane region" description="Helical" evidence="7">
    <location>
        <begin position="118"/>
        <end position="136"/>
    </location>
</feature>
<name>A0A914YQI4_9BILA</name>
<evidence type="ECO:0000313" key="9">
    <source>
        <dbReference type="Proteomes" id="UP000887577"/>
    </source>
</evidence>
<keyword evidence="5 7" id="KW-0472">Membrane</keyword>
<organism evidence="9 10">
    <name type="scientific">Panagrolaimus superbus</name>
    <dbReference type="NCBI Taxonomy" id="310955"/>
    <lineage>
        <taxon>Eukaryota</taxon>
        <taxon>Metazoa</taxon>
        <taxon>Ecdysozoa</taxon>
        <taxon>Nematoda</taxon>
        <taxon>Chromadorea</taxon>
        <taxon>Rhabditida</taxon>
        <taxon>Tylenchina</taxon>
        <taxon>Panagrolaimomorpha</taxon>
        <taxon>Panagrolaimoidea</taxon>
        <taxon>Panagrolaimidae</taxon>
        <taxon>Panagrolaimus</taxon>
    </lineage>
</organism>
<evidence type="ECO:0000256" key="3">
    <source>
        <dbReference type="ARBA" id="ARBA00022692"/>
    </source>
</evidence>
<feature type="transmembrane region" description="Helical" evidence="7">
    <location>
        <begin position="286"/>
        <end position="304"/>
    </location>
</feature>
<accession>A0A914YQI4</accession>
<evidence type="ECO:0000256" key="4">
    <source>
        <dbReference type="ARBA" id="ARBA00022989"/>
    </source>
</evidence>
<dbReference type="InterPro" id="IPR038770">
    <property type="entry name" value="Na+/solute_symporter_sf"/>
</dbReference>
<keyword evidence="4 7" id="KW-1133">Transmembrane helix</keyword>